<dbReference type="GO" id="GO:0006281">
    <property type="term" value="P:DNA repair"/>
    <property type="evidence" value="ECO:0007669"/>
    <property type="project" value="UniProtKB-KW"/>
</dbReference>
<dbReference type="Pfam" id="PF01653">
    <property type="entry name" value="DNA_ligase_aden"/>
    <property type="match status" value="1"/>
</dbReference>
<dbReference type="PANTHER" id="PTHR23389:SF9">
    <property type="entry name" value="DNA LIGASE"/>
    <property type="match status" value="1"/>
</dbReference>
<feature type="domain" description="NAD-dependent DNA ligase N-terminal" evidence="3">
    <location>
        <begin position="8"/>
        <end position="183"/>
    </location>
</feature>
<evidence type="ECO:0000313" key="4">
    <source>
        <dbReference type="EMBL" id="SVB79411.1"/>
    </source>
</evidence>
<protein>
    <recommendedName>
        <fullName evidence="3">NAD-dependent DNA ligase N-terminal domain-containing protein</fullName>
    </recommendedName>
</protein>
<keyword evidence="1" id="KW-0227">DNA damage</keyword>
<dbReference type="SUPFAM" id="SSF56091">
    <property type="entry name" value="DNA ligase/mRNA capping enzyme, catalytic domain"/>
    <property type="match status" value="1"/>
</dbReference>
<dbReference type="GO" id="GO:0005829">
    <property type="term" value="C:cytosol"/>
    <property type="evidence" value="ECO:0007669"/>
    <property type="project" value="TreeGrafter"/>
</dbReference>
<accession>A0A382GZ17</accession>
<feature type="non-terminal residue" evidence="4">
    <location>
        <position position="183"/>
    </location>
</feature>
<dbReference type="Gene3D" id="1.10.287.610">
    <property type="entry name" value="Helix hairpin bin"/>
    <property type="match status" value="1"/>
</dbReference>
<evidence type="ECO:0000256" key="2">
    <source>
        <dbReference type="ARBA" id="ARBA00023204"/>
    </source>
</evidence>
<proteinExistence type="predicted"/>
<dbReference type="PROSITE" id="PS01055">
    <property type="entry name" value="DNA_LIGASE_N1"/>
    <property type="match status" value="1"/>
</dbReference>
<dbReference type="InterPro" id="IPR013840">
    <property type="entry name" value="DNAligase_N"/>
</dbReference>
<dbReference type="GO" id="GO:0046872">
    <property type="term" value="F:metal ion binding"/>
    <property type="evidence" value="ECO:0007669"/>
    <property type="project" value="UniProtKB-KW"/>
</dbReference>
<dbReference type="Gene3D" id="3.30.470.30">
    <property type="entry name" value="DNA ligase/mRNA capping enzyme"/>
    <property type="match status" value="1"/>
</dbReference>
<organism evidence="4">
    <name type="scientific">marine metagenome</name>
    <dbReference type="NCBI Taxonomy" id="408172"/>
    <lineage>
        <taxon>unclassified sequences</taxon>
        <taxon>metagenomes</taxon>
        <taxon>ecological metagenomes</taxon>
    </lineage>
</organism>
<dbReference type="InterPro" id="IPR018239">
    <property type="entry name" value="DNA_ligase_AS"/>
</dbReference>
<dbReference type="AlphaFoldDB" id="A0A382GZ17"/>
<dbReference type="InterPro" id="IPR013839">
    <property type="entry name" value="DNAligase_adenylation"/>
</dbReference>
<evidence type="ECO:0000259" key="3">
    <source>
        <dbReference type="SMART" id="SM00532"/>
    </source>
</evidence>
<gene>
    <name evidence="4" type="ORF">METZ01_LOCUS232265</name>
</gene>
<dbReference type="PANTHER" id="PTHR23389">
    <property type="entry name" value="CHROMOSOME TRANSMISSION FIDELITY FACTOR 18"/>
    <property type="match status" value="1"/>
</dbReference>
<sequence length="183" mass="20896">MSIKPKSEDKLRAKELRLLIRKHSYKYHVLDDPDIKDSDYDLLFQELIFLESRFPVLISKTSPTQRVGSKPAKGFKKVIHKSQMLSLDNAFNVADMEDFDRRVKERLNVTNEVDYCCEPKLDGIAVNLFYKQGKLEKAATRGDGKTGEDITHNIRTLASVPLVLSKGNQYVNIPNSLEVRGEI</sequence>
<keyword evidence="2" id="KW-0234">DNA repair</keyword>
<dbReference type="GO" id="GO:0003911">
    <property type="term" value="F:DNA ligase (NAD+) activity"/>
    <property type="evidence" value="ECO:0007669"/>
    <property type="project" value="InterPro"/>
</dbReference>
<name>A0A382GZ17_9ZZZZ</name>
<dbReference type="SMART" id="SM00532">
    <property type="entry name" value="LIGANc"/>
    <property type="match status" value="1"/>
</dbReference>
<evidence type="ECO:0000256" key="1">
    <source>
        <dbReference type="ARBA" id="ARBA00022763"/>
    </source>
</evidence>
<reference evidence="4" key="1">
    <citation type="submission" date="2018-05" db="EMBL/GenBank/DDBJ databases">
        <authorList>
            <person name="Lanie J.A."/>
            <person name="Ng W.-L."/>
            <person name="Kazmierczak K.M."/>
            <person name="Andrzejewski T.M."/>
            <person name="Davidsen T.M."/>
            <person name="Wayne K.J."/>
            <person name="Tettelin H."/>
            <person name="Glass J.I."/>
            <person name="Rusch D."/>
            <person name="Podicherti R."/>
            <person name="Tsui H.-C.T."/>
            <person name="Winkler M.E."/>
        </authorList>
    </citation>
    <scope>NUCLEOTIDE SEQUENCE</scope>
</reference>
<dbReference type="EMBL" id="UINC01057824">
    <property type="protein sequence ID" value="SVB79411.1"/>
    <property type="molecule type" value="Genomic_DNA"/>
</dbReference>